<protein>
    <submittedName>
        <fullName evidence="2">Uncharacterized protein</fullName>
    </submittedName>
</protein>
<sequence>MAGILSTQQGHLGRAKGAIQGAGSLPVLGCSDSMDISPMSSPTVSPDILPTDITPLPSPMEWMAEEDL</sequence>
<proteinExistence type="predicted"/>
<name>A0A9W9F2R6_9EURO</name>
<feature type="region of interest" description="Disordered" evidence="1">
    <location>
        <begin position="36"/>
        <end position="68"/>
    </location>
</feature>
<dbReference type="GeneID" id="81397060"/>
<evidence type="ECO:0000313" key="2">
    <source>
        <dbReference type="EMBL" id="KAJ5092496.1"/>
    </source>
</evidence>
<accession>A0A9W9F2R6</accession>
<dbReference type="Proteomes" id="UP001141434">
    <property type="component" value="Unassembled WGS sequence"/>
</dbReference>
<evidence type="ECO:0000256" key="1">
    <source>
        <dbReference type="SAM" id="MobiDB-lite"/>
    </source>
</evidence>
<keyword evidence="3" id="KW-1185">Reference proteome</keyword>
<dbReference type="AlphaFoldDB" id="A0A9W9F2R6"/>
<dbReference type="RefSeq" id="XP_056510691.1">
    <property type="nucleotide sequence ID" value="XM_056657891.1"/>
</dbReference>
<reference evidence="2" key="2">
    <citation type="journal article" date="2023" name="IMA Fungus">
        <title>Comparative genomic study of the Penicillium genus elucidates a diverse pangenome and 15 lateral gene transfer events.</title>
        <authorList>
            <person name="Petersen C."/>
            <person name="Sorensen T."/>
            <person name="Nielsen M.R."/>
            <person name="Sondergaard T.E."/>
            <person name="Sorensen J.L."/>
            <person name="Fitzpatrick D.A."/>
            <person name="Frisvad J.C."/>
            <person name="Nielsen K.L."/>
        </authorList>
    </citation>
    <scope>NUCLEOTIDE SEQUENCE</scope>
    <source>
        <strain evidence="2">IBT 34128</strain>
    </source>
</reference>
<comment type="caution">
    <text evidence="2">The sequence shown here is derived from an EMBL/GenBank/DDBJ whole genome shotgun (WGS) entry which is preliminary data.</text>
</comment>
<evidence type="ECO:0000313" key="3">
    <source>
        <dbReference type="Proteomes" id="UP001141434"/>
    </source>
</evidence>
<reference evidence="2" key="1">
    <citation type="submission" date="2022-11" db="EMBL/GenBank/DDBJ databases">
        <authorList>
            <person name="Petersen C."/>
        </authorList>
    </citation>
    <scope>NUCLEOTIDE SEQUENCE</scope>
    <source>
        <strain evidence="2">IBT 34128</strain>
    </source>
</reference>
<gene>
    <name evidence="2" type="ORF">NUU61_007366</name>
</gene>
<organism evidence="2 3">
    <name type="scientific">Penicillium alfredii</name>
    <dbReference type="NCBI Taxonomy" id="1506179"/>
    <lineage>
        <taxon>Eukaryota</taxon>
        <taxon>Fungi</taxon>
        <taxon>Dikarya</taxon>
        <taxon>Ascomycota</taxon>
        <taxon>Pezizomycotina</taxon>
        <taxon>Eurotiomycetes</taxon>
        <taxon>Eurotiomycetidae</taxon>
        <taxon>Eurotiales</taxon>
        <taxon>Aspergillaceae</taxon>
        <taxon>Penicillium</taxon>
    </lineage>
</organism>
<dbReference type="EMBL" id="JAPMSZ010000009">
    <property type="protein sequence ID" value="KAJ5092496.1"/>
    <property type="molecule type" value="Genomic_DNA"/>
</dbReference>